<comment type="caution">
    <text evidence="2">The sequence shown here is derived from an EMBL/GenBank/DDBJ whole genome shotgun (WGS) entry which is preliminary data.</text>
</comment>
<keyword evidence="1" id="KW-0472">Membrane</keyword>
<organism evidence="2 3">
    <name type="scientific">Brachybacterium paraconglomeratum</name>
    <dbReference type="NCBI Taxonomy" id="173362"/>
    <lineage>
        <taxon>Bacteria</taxon>
        <taxon>Bacillati</taxon>
        <taxon>Actinomycetota</taxon>
        <taxon>Actinomycetes</taxon>
        <taxon>Micrococcales</taxon>
        <taxon>Dermabacteraceae</taxon>
        <taxon>Brachybacterium</taxon>
    </lineage>
</organism>
<dbReference type="Proteomes" id="UP000274327">
    <property type="component" value="Unassembled WGS sequence"/>
</dbReference>
<accession>A0A426SN80</accession>
<keyword evidence="1" id="KW-0812">Transmembrane</keyword>
<dbReference type="EMBL" id="QOCI01000002">
    <property type="protein sequence ID" value="RRR19664.1"/>
    <property type="molecule type" value="Genomic_DNA"/>
</dbReference>
<feature type="transmembrane region" description="Helical" evidence="1">
    <location>
        <begin position="29"/>
        <end position="54"/>
    </location>
</feature>
<feature type="transmembrane region" description="Helical" evidence="1">
    <location>
        <begin position="66"/>
        <end position="87"/>
    </location>
</feature>
<keyword evidence="3" id="KW-1185">Reference proteome</keyword>
<keyword evidence="1" id="KW-1133">Transmembrane helix</keyword>
<gene>
    <name evidence="2" type="ORF">DS079_05310</name>
</gene>
<dbReference type="AlphaFoldDB" id="A0A426SN80"/>
<evidence type="ECO:0000313" key="2">
    <source>
        <dbReference type="EMBL" id="RRR19664.1"/>
    </source>
</evidence>
<sequence>MSLLSIVVAVLGGLTAALAIYYAAKDLSADLVLLGAAALTAIGWIVLGIALGVRDATSAGPPPERVTLYGYVLTGLMLVVGGGWLGAFERTRWGSVVIAVTCAVTLVLLMRIHQIWPGGFA</sequence>
<dbReference type="RefSeq" id="WP_070501811.1">
    <property type="nucleotide sequence ID" value="NZ_JBITWK010000010.1"/>
</dbReference>
<proteinExistence type="predicted"/>
<reference evidence="2 3" key="1">
    <citation type="submission" date="2018-07" db="EMBL/GenBank/DDBJ databases">
        <title>Brachybacteriurn paraconglorneratum KCTC 9916.</title>
        <authorList>
            <person name="Li Y."/>
        </authorList>
    </citation>
    <scope>NUCLEOTIDE SEQUENCE [LARGE SCALE GENOMIC DNA]</scope>
    <source>
        <strain evidence="2 3">KCTC 9916</strain>
    </source>
</reference>
<name>A0A426SN80_9MICO</name>
<feature type="transmembrane region" description="Helical" evidence="1">
    <location>
        <begin position="93"/>
        <end position="112"/>
    </location>
</feature>
<protein>
    <recommendedName>
        <fullName evidence="4">Integral membrane protein</fullName>
    </recommendedName>
</protein>
<evidence type="ECO:0000313" key="3">
    <source>
        <dbReference type="Proteomes" id="UP000274327"/>
    </source>
</evidence>
<dbReference type="GeneID" id="78120449"/>
<evidence type="ECO:0008006" key="4">
    <source>
        <dbReference type="Google" id="ProtNLM"/>
    </source>
</evidence>
<evidence type="ECO:0000256" key="1">
    <source>
        <dbReference type="SAM" id="Phobius"/>
    </source>
</evidence>